<reference evidence="8" key="1">
    <citation type="submission" date="2016-05" db="EMBL/GenBank/DDBJ databases">
        <title>Polynucleobacter sp. QLW-P1FAT50C-4 genome.</title>
        <authorList>
            <person name="Hahn M.W."/>
        </authorList>
    </citation>
    <scope>NUCLEOTIDE SEQUENCE [LARGE SCALE GENOMIC DNA]</scope>
    <source>
        <strain evidence="8">QLW-P1FAT50C-4</strain>
    </source>
</reference>
<dbReference type="Proteomes" id="UP000078463">
    <property type="component" value="Chromosome"/>
</dbReference>
<feature type="binding site" evidence="2">
    <location>
        <position position="144"/>
    </location>
    <ligand>
        <name>Mg(2+)</name>
        <dbReference type="ChEBI" id="CHEBI:18420"/>
        <note>catalytic</note>
    </ligand>
</feature>
<dbReference type="Pfam" id="PF01223">
    <property type="entry name" value="Endonuclease_NS"/>
    <property type="match status" value="1"/>
</dbReference>
<evidence type="ECO:0000259" key="6">
    <source>
        <dbReference type="SMART" id="SM00892"/>
    </source>
</evidence>
<dbReference type="PANTHER" id="PTHR13966:SF5">
    <property type="entry name" value="ENDONUCLEASE G, MITOCHONDRIAL"/>
    <property type="match status" value="1"/>
</dbReference>
<feature type="domain" description="DNA/RNA non-specific endonuclease/pyrophosphatase/phosphodiesterase" evidence="6">
    <location>
        <begin position="50"/>
        <end position="240"/>
    </location>
</feature>
<dbReference type="GO" id="GO:0004521">
    <property type="term" value="F:RNA endonuclease activity"/>
    <property type="evidence" value="ECO:0007669"/>
    <property type="project" value="TreeGrafter"/>
</dbReference>
<feature type="compositionally biased region" description="Polar residues" evidence="3">
    <location>
        <begin position="313"/>
        <end position="323"/>
    </location>
</feature>
<dbReference type="InterPro" id="IPR044929">
    <property type="entry name" value="DNA/RNA_non-sp_Endonuclease_sf"/>
</dbReference>
<feature type="region of interest" description="Disordered" evidence="3">
    <location>
        <begin position="313"/>
        <end position="332"/>
    </location>
</feature>
<evidence type="ECO:0000256" key="4">
    <source>
        <dbReference type="SAM" id="SignalP"/>
    </source>
</evidence>
<dbReference type="GO" id="GO:0000014">
    <property type="term" value="F:single-stranded DNA endodeoxyribonuclease activity"/>
    <property type="evidence" value="ECO:0007669"/>
    <property type="project" value="TreeGrafter"/>
</dbReference>
<proteinExistence type="predicted"/>
<feature type="active site" description="Proton acceptor" evidence="1">
    <location>
        <position position="114"/>
    </location>
</feature>
<dbReference type="STRING" id="1743168.A8O14_01825"/>
<dbReference type="InterPro" id="IPR044925">
    <property type="entry name" value="His-Me_finger_sf"/>
</dbReference>
<evidence type="ECO:0000256" key="3">
    <source>
        <dbReference type="SAM" id="MobiDB-lite"/>
    </source>
</evidence>
<evidence type="ECO:0000313" key="8">
    <source>
        <dbReference type="Proteomes" id="UP000078463"/>
    </source>
</evidence>
<dbReference type="SMART" id="SM00892">
    <property type="entry name" value="Endonuclease_NS"/>
    <property type="match status" value="1"/>
</dbReference>
<dbReference type="PANTHER" id="PTHR13966">
    <property type="entry name" value="ENDONUCLEASE RELATED"/>
    <property type="match status" value="1"/>
</dbReference>
<evidence type="ECO:0000256" key="2">
    <source>
        <dbReference type="PIRSR" id="PIRSR640255-2"/>
    </source>
</evidence>
<keyword evidence="7" id="KW-0378">Hydrolase</keyword>
<dbReference type="GO" id="GO:0003676">
    <property type="term" value="F:nucleic acid binding"/>
    <property type="evidence" value="ECO:0007669"/>
    <property type="project" value="InterPro"/>
</dbReference>
<dbReference type="EMBL" id="CP015922">
    <property type="protein sequence ID" value="ANI98939.1"/>
    <property type="molecule type" value="Genomic_DNA"/>
</dbReference>
<name>A0A191UD47_9BURK</name>
<feature type="signal peptide" evidence="4">
    <location>
        <begin position="1"/>
        <end position="25"/>
    </location>
</feature>
<feature type="domain" description="ENPP1-3/EXOG-like endonuclease/phosphodiesterase" evidence="5">
    <location>
        <begin position="51"/>
        <end position="240"/>
    </location>
</feature>
<sequence>MKFSRTIITPLLLLALLLSPISAFALFEDCKGLFPKQQVPVTPQAGRDLCFDSFAVYYSPQDKKPIYTVEKLNREQLLGPHPRRTNQFYEEARLPFAERALLSDYRGSGYDRGHNAPAGDMGNERAMAQSFSLANMMPQARQNNQGIWAKNVEEPTRLYTKRASGDVYVFTGSIGNQGSIGRSRVTIPSHLFKLVYDPNKNHAWAYWVENSNEAQMSPPISYSELLAKTGIDFQLPIQTEHSLLKPTIATKAIPNQGLMGGWYPLFFDEYSADKLNALIARIQEGKVSSVQIQYDRNSELAKRIAKQIESQTPLFVSPTQSSPPESPGVTYERNRVTVIVRSK</sequence>
<keyword evidence="8" id="KW-1185">Reference proteome</keyword>
<dbReference type="OrthoDB" id="9811262at2"/>
<accession>A0A191UD47</accession>
<dbReference type="InterPro" id="IPR020821">
    <property type="entry name" value="ENPP1-3/EXOG-like_nuc-like"/>
</dbReference>
<gene>
    <name evidence="7" type="ORF">A8O14_01825</name>
</gene>
<dbReference type="GO" id="GO:0046872">
    <property type="term" value="F:metal ion binding"/>
    <property type="evidence" value="ECO:0007669"/>
    <property type="project" value="UniProtKB-KW"/>
</dbReference>
<keyword evidence="7" id="KW-0540">Nuclease</keyword>
<evidence type="ECO:0000256" key="1">
    <source>
        <dbReference type="PIRSR" id="PIRSR640255-1"/>
    </source>
</evidence>
<dbReference type="SUPFAM" id="SSF54060">
    <property type="entry name" value="His-Me finger endonucleases"/>
    <property type="match status" value="1"/>
</dbReference>
<dbReference type="InterPro" id="IPR001604">
    <property type="entry name" value="Endo_G_ENPP1-like_dom"/>
</dbReference>
<dbReference type="SMART" id="SM00477">
    <property type="entry name" value="NUC"/>
    <property type="match status" value="1"/>
</dbReference>
<dbReference type="Gene3D" id="3.40.570.10">
    <property type="entry name" value="Extracellular Endonuclease, subunit A"/>
    <property type="match status" value="1"/>
</dbReference>
<dbReference type="AlphaFoldDB" id="A0A191UD47"/>
<keyword evidence="2" id="KW-0479">Metal-binding</keyword>
<dbReference type="InterPro" id="IPR040255">
    <property type="entry name" value="Non-specific_endonuclease"/>
</dbReference>
<organism evidence="7 8">
    <name type="scientific">Polynucleobacter wuianus</name>
    <dbReference type="NCBI Taxonomy" id="1743168"/>
    <lineage>
        <taxon>Bacteria</taxon>
        <taxon>Pseudomonadati</taxon>
        <taxon>Pseudomonadota</taxon>
        <taxon>Betaproteobacteria</taxon>
        <taxon>Burkholderiales</taxon>
        <taxon>Burkholderiaceae</taxon>
        <taxon>Polynucleobacter</taxon>
    </lineage>
</organism>
<protein>
    <submittedName>
        <fullName evidence="7">Endonuclease</fullName>
    </submittedName>
</protein>
<dbReference type="KEGG" id="pwu:A8O14_01825"/>
<keyword evidence="7" id="KW-0255">Endonuclease</keyword>
<evidence type="ECO:0000313" key="7">
    <source>
        <dbReference type="EMBL" id="ANI98939.1"/>
    </source>
</evidence>
<feature type="chain" id="PRO_5008248030" evidence="4">
    <location>
        <begin position="26"/>
        <end position="343"/>
    </location>
</feature>
<evidence type="ECO:0000259" key="5">
    <source>
        <dbReference type="SMART" id="SM00477"/>
    </source>
</evidence>
<keyword evidence="4" id="KW-0732">Signal</keyword>